<dbReference type="PATRIC" id="fig|1173027.3.peg.1577"/>
<evidence type="ECO:0000313" key="1">
    <source>
        <dbReference type="EMBL" id="AFZ17301.1"/>
    </source>
</evidence>
<gene>
    <name evidence="1" type="ORF">Mic7113_1422</name>
</gene>
<sequence length="70" mass="7989">MVLISPQTVYENLKLLEDVDIASSAFYRELAQAVLADPKVTLTWRQAIADRLNRANHRLERVTVGENDSY</sequence>
<protein>
    <submittedName>
        <fullName evidence="1">Uncharacterized protein</fullName>
    </submittedName>
</protein>
<dbReference type="eggNOG" id="ENOG50333FV">
    <property type="taxonomic scope" value="Bacteria"/>
</dbReference>
<dbReference type="RefSeq" id="WP_015181461.1">
    <property type="nucleotide sequence ID" value="NC_019738.1"/>
</dbReference>
<organism evidence="1 2">
    <name type="scientific">Allocoleopsis franciscana PCC 7113</name>
    <dbReference type="NCBI Taxonomy" id="1173027"/>
    <lineage>
        <taxon>Bacteria</taxon>
        <taxon>Bacillati</taxon>
        <taxon>Cyanobacteriota</taxon>
        <taxon>Cyanophyceae</taxon>
        <taxon>Coleofasciculales</taxon>
        <taxon>Coleofasciculaceae</taxon>
        <taxon>Allocoleopsis</taxon>
        <taxon>Allocoleopsis franciscana</taxon>
    </lineage>
</organism>
<dbReference type="AlphaFoldDB" id="K9WBW2"/>
<dbReference type="Proteomes" id="UP000010471">
    <property type="component" value="Chromosome"/>
</dbReference>
<name>K9WBW2_9CYAN</name>
<dbReference type="OrthoDB" id="573792at2"/>
<reference evidence="1 2" key="1">
    <citation type="submission" date="2012-06" db="EMBL/GenBank/DDBJ databases">
        <title>Finished chromosome of genome of Microcoleus sp. PCC 7113.</title>
        <authorList>
            <consortium name="US DOE Joint Genome Institute"/>
            <person name="Gugger M."/>
            <person name="Coursin T."/>
            <person name="Rippka R."/>
            <person name="Tandeau De Marsac N."/>
            <person name="Huntemann M."/>
            <person name="Wei C.-L."/>
            <person name="Han J."/>
            <person name="Detter J.C."/>
            <person name="Han C."/>
            <person name="Tapia R."/>
            <person name="Chen A."/>
            <person name="Kyrpides N."/>
            <person name="Mavromatis K."/>
            <person name="Markowitz V."/>
            <person name="Szeto E."/>
            <person name="Ivanova N."/>
            <person name="Pagani I."/>
            <person name="Pati A."/>
            <person name="Goodwin L."/>
            <person name="Nordberg H.P."/>
            <person name="Cantor M.N."/>
            <person name="Hua S.X."/>
            <person name="Woyke T."/>
            <person name="Kerfeld C.A."/>
        </authorList>
    </citation>
    <scope>NUCLEOTIDE SEQUENCE [LARGE SCALE GENOMIC DNA]</scope>
    <source>
        <strain evidence="1 2">PCC 7113</strain>
    </source>
</reference>
<dbReference type="KEGG" id="mic:Mic7113_1422"/>
<dbReference type="HOGENOM" id="CLU_191595_1_0_3"/>
<keyword evidence="2" id="KW-1185">Reference proteome</keyword>
<dbReference type="EMBL" id="CP003630">
    <property type="protein sequence ID" value="AFZ17301.1"/>
    <property type="molecule type" value="Genomic_DNA"/>
</dbReference>
<dbReference type="STRING" id="1173027.Mic7113_1422"/>
<proteinExistence type="predicted"/>
<accession>K9WBW2</accession>
<evidence type="ECO:0000313" key="2">
    <source>
        <dbReference type="Proteomes" id="UP000010471"/>
    </source>
</evidence>